<accession>A0A285PSC4</accession>
<keyword evidence="2 4" id="KW-0378">Hydrolase</keyword>
<evidence type="ECO:0000313" key="5">
    <source>
        <dbReference type="EMBL" id="SOB72511.1"/>
    </source>
</evidence>
<dbReference type="GO" id="GO:0009847">
    <property type="term" value="P:spore germination"/>
    <property type="evidence" value="ECO:0007669"/>
    <property type="project" value="UniProtKB-UniRule"/>
</dbReference>
<dbReference type="InterPro" id="IPR005080">
    <property type="entry name" value="Peptidase_A25"/>
</dbReference>
<dbReference type="NCBIfam" id="TIGR01441">
    <property type="entry name" value="GPR"/>
    <property type="match status" value="1"/>
</dbReference>
<dbReference type="GO" id="GO:0004222">
    <property type="term" value="F:metalloendopeptidase activity"/>
    <property type="evidence" value="ECO:0007669"/>
    <property type="project" value="UniProtKB-UniRule"/>
</dbReference>
<organism evidence="5 6">
    <name type="scientific">Anaerobutyricum hallii</name>
    <dbReference type="NCBI Taxonomy" id="39488"/>
    <lineage>
        <taxon>Bacteria</taxon>
        <taxon>Bacillati</taxon>
        <taxon>Bacillota</taxon>
        <taxon>Clostridia</taxon>
        <taxon>Lachnospirales</taxon>
        <taxon>Lachnospiraceae</taxon>
        <taxon>Anaerobutyricum</taxon>
    </lineage>
</organism>
<dbReference type="Pfam" id="PF03418">
    <property type="entry name" value="Peptidase_A25"/>
    <property type="match status" value="1"/>
</dbReference>
<feature type="propeptide" id="PRO_5011802811" evidence="4">
    <location>
        <begin position="1"/>
        <end position="11"/>
    </location>
</feature>
<dbReference type="EC" id="3.4.24.78" evidence="4"/>
<dbReference type="KEGG" id="ehl:EHLA_1808"/>
<dbReference type="GO" id="GO:0006508">
    <property type="term" value="P:proteolysis"/>
    <property type="evidence" value="ECO:0007669"/>
    <property type="project" value="UniProtKB-UniRule"/>
</dbReference>
<protein>
    <recommendedName>
        <fullName evidence="4">Germination protease</fullName>
        <ecNumber evidence="4">3.4.24.78</ecNumber>
    </recommendedName>
    <alternativeName>
        <fullName evidence="4">GPR endopeptidase</fullName>
    </alternativeName>
    <alternativeName>
        <fullName evidence="4">Germination proteinase</fullName>
    </alternativeName>
    <alternativeName>
        <fullName evidence="4">Spore protease</fullName>
    </alternativeName>
</protein>
<keyword evidence="3 4" id="KW-0865">Zymogen</keyword>
<dbReference type="Proteomes" id="UP000217549">
    <property type="component" value="Chromosome I"/>
</dbReference>
<keyword evidence="6" id="KW-1185">Reference proteome</keyword>
<proteinExistence type="inferred from homology"/>
<dbReference type="SUPFAM" id="SSF53163">
    <property type="entry name" value="HybD-like"/>
    <property type="match status" value="1"/>
</dbReference>
<comment type="catalytic activity">
    <reaction evidence="4">
        <text>Endopeptidase action with P4 Glu or Asp, P1 preferably Glu &gt; Asp, P1' hydrophobic and P2' Ala.</text>
        <dbReference type="EC" id="3.4.24.78"/>
    </reaction>
</comment>
<comment type="function">
    <text evidence="4">Initiates the rapid degradation of small, acid-soluble proteins during spore germination.</text>
</comment>
<gene>
    <name evidence="4" type="primary">gpr</name>
    <name evidence="5" type="ORF">EHLA_1808</name>
</gene>
<dbReference type="PIRSF" id="PIRSF019549">
    <property type="entry name" value="Peptidase_A25"/>
    <property type="match status" value="1"/>
</dbReference>
<name>A0A285PSC4_9FIRM</name>
<evidence type="ECO:0000256" key="2">
    <source>
        <dbReference type="ARBA" id="ARBA00022801"/>
    </source>
</evidence>
<dbReference type="RefSeq" id="WP_096240402.1">
    <property type="nucleotide sequence ID" value="NZ_LT907978.1"/>
</dbReference>
<comment type="subunit">
    <text evidence="4">Homotetramer.</text>
</comment>
<dbReference type="Gene3D" id="3.40.50.1450">
    <property type="entry name" value="HybD-like"/>
    <property type="match status" value="1"/>
</dbReference>
<comment type="PTM">
    <text evidence="4">Autoproteolytically processed. The inactive tetrameric zymogen termed p46 autoprocesses to a smaller form termed p41, which is active only during spore germination.</text>
</comment>
<sequence>MNILHSFSHTDLALELKDELEESCEREQFFEGITVSHKEIGKKGLKETVIKIENEAGEKQLGKPQGIYITLEGENMAGNDGGFHEEMSNHLAKRLAKLLLGRKKLLFIGLGNGEVTPDALGPLVIKNLFVTRHLKGWKEVEGCPVVAALAPGVMAQTGMETGEIVEGIVKKIHPDALIVIDALAAKSSERLNRTIQISNTGIAPGSGVGNQRNEITEKTMGVPVIALGVPTVISIPSLACDIMDSFCASQGEKMEDTFSSWPESEKYRFLGKILDAKLWELFVTPKEIDEAVKRISYTLSEGINQFVSSRTS</sequence>
<dbReference type="AlphaFoldDB" id="A0A285PSC4"/>
<evidence type="ECO:0000313" key="6">
    <source>
        <dbReference type="Proteomes" id="UP000217549"/>
    </source>
</evidence>
<evidence type="ECO:0000256" key="1">
    <source>
        <dbReference type="ARBA" id="ARBA00022670"/>
    </source>
</evidence>
<dbReference type="HAMAP" id="MF_00626">
    <property type="entry name" value="Germination_prot"/>
    <property type="match status" value="1"/>
</dbReference>
<dbReference type="EMBL" id="LT907978">
    <property type="protein sequence ID" value="SOB72511.1"/>
    <property type="molecule type" value="Genomic_DNA"/>
</dbReference>
<dbReference type="STRING" id="39488.ERS852450_00350"/>
<evidence type="ECO:0000256" key="3">
    <source>
        <dbReference type="ARBA" id="ARBA00023145"/>
    </source>
</evidence>
<reference evidence="6" key="1">
    <citation type="submission" date="2017-09" db="EMBL/GenBank/DDBJ databases">
        <authorList>
            <person name="Shetty A S."/>
        </authorList>
    </citation>
    <scope>NUCLEOTIDE SEQUENCE [LARGE SCALE GENOMIC DNA]</scope>
</reference>
<feature type="chain" id="PRO_5023438309" description="Germination protease" evidence="4">
    <location>
        <begin position="12"/>
        <end position="312"/>
    </location>
</feature>
<dbReference type="InterPro" id="IPR023430">
    <property type="entry name" value="Pept_HybD-like_dom_sf"/>
</dbReference>
<evidence type="ECO:0000256" key="4">
    <source>
        <dbReference type="HAMAP-Rule" id="MF_00626"/>
    </source>
</evidence>
<keyword evidence="1 4" id="KW-0645">Protease</keyword>
<comment type="similarity">
    <text evidence="4">Belongs to the peptidase A25 family.</text>
</comment>